<evidence type="ECO:0000313" key="3">
    <source>
        <dbReference type="EMBL" id="TCZ72873.1"/>
    </source>
</evidence>
<feature type="transmembrane region" description="Helical" evidence="2">
    <location>
        <begin position="50"/>
        <end position="71"/>
    </location>
</feature>
<name>A0A4R4E291_9BACL</name>
<evidence type="ECO:0000313" key="4">
    <source>
        <dbReference type="Proteomes" id="UP000295418"/>
    </source>
</evidence>
<organism evidence="3 4">
    <name type="scientific">Paenibacillus albiflavus</name>
    <dbReference type="NCBI Taxonomy" id="2545760"/>
    <lineage>
        <taxon>Bacteria</taxon>
        <taxon>Bacillati</taxon>
        <taxon>Bacillota</taxon>
        <taxon>Bacilli</taxon>
        <taxon>Bacillales</taxon>
        <taxon>Paenibacillaceae</taxon>
        <taxon>Paenibacillus</taxon>
    </lineage>
</organism>
<keyword evidence="4" id="KW-1185">Reference proteome</keyword>
<feature type="transmembrane region" description="Helical" evidence="2">
    <location>
        <begin position="286"/>
        <end position="305"/>
    </location>
</feature>
<protein>
    <submittedName>
        <fullName evidence="3">MFS transporter</fullName>
    </submittedName>
</protein>
<keyword evidence="2" id="KW-0472">Membrane</keyword>
<comment type="subcellular location">
    <subcellularLocation>
        <location evidence="1">Cell membrane</location>
        <topology evidence="1">Multi-pass membrane protein</topology>
    </subcellularLocation>
</comment>
<accession>A0A4R4E291</accession>
<dbReference type="GO" id="GO:0005886">
    <property type="term" value="C:plasma membrane"/>
    <property type="evidence" value="ECO:0007669"/>
    <property type="project" value="UniProtKB-SubCell"/>
</dbReference>
<feature type="transmembrane region" description="Helical" evidence="2">
    <location>
        <begin position="311"/>
        <end position="335"/>
    </location>
</feature>
<evidence type="ECO:0000256" key="2">
    <source>
        <dbReference type="SAM" id="Phobius"/>
    </source>
</evidence>
<dbReference type="Proteomes" id="UP000295418">
    <property type="component" value="Unassembled WGS sequence"/>
</dbReference>
<dbReference type="InterPro" id="IPR011701">
    <property type="entry name" value="MFS"/>
</dbReference>
<comment type="caution">
    <text evidence="3">The sequence shown here is derived from an EMBL/GenBank/DDBJ whole genome shotgun (WGS) entry which is preliminary data.</text>
</comment>
<dbReference type="SUPFAM" id="SSF103473">
    <property type="entry name" value="MFS general substrate transporter"/>
    <property type="match status" value="1"/>
</dbReference>
<feature type="transmembrane region" description="Helical" evidence="2">
    <location>
        <begin position="83"/>
        <end position="102"/>
    </location>
</feature>
<dbReference type="AlphaFoldDB" id="A0A4R4E291"/>
<reference evidence="3 4" key="1">
    <citation type="submission" date="2019-03" db="EMBL/GenBank/DDBJ databases">
        <authorList>
            <person name="Kim M.K.M."/>
        </authorList>
    </citation>
    <scope>NUCLEOTIDE SEQUENCE [LARGE SCALE GENOMIC DNA]</scope>
    <source>
        <strain evidence="3 4">18JY21-1</strain>
    </source>
</reference>
<feature type="transmembrane region" description="Helical" evidence="2">
    <location>
        <begin position="355"/>
        <end position="373"/>
    </location>
</feature>
<dbReference type="OrthoDB" id="2086294at2"/>
<dbReference type="PANTHER" id="PTHR23526:SF2">
    <property type="entry name" value="MAJOR FACILITATOR SUPERFAMILY (MFS) PROFILE DOMAIN-CONTAINING PROTEIN"/>
    <property type="match status" value="1"/>
</dbReference>
<dbReference type="InterPro" id="IPR052528">
    <property type="entry name" value="Sugar_transport-like"/>
</dbReference>
<dbReference type="GO" id="GO:0022857">
    <property type="term" value="F:transmembrane transporter activity"/>
    <property type="evidence" value="ECO:0007669"/>
    <property type="project" value="InterPro"/>
</dbReference>
<dbReference type="PANTHER" id="PTHR23526">
    <property type="entry name" value="INTEGRAL MEMBRANE TRANSPORT PROTEIN-RELATED"/>
    <property type="match status" value="1"/>
</dbReference>
<proteinExistence type="predicted"/>
<feature type="transmembrane region" description="Helical" evidence="2">
    <location>
        <begin position="232"/>
        <end position="250"/>
    </location>
</feature>
<evidence type="ECO:0000256" key="1">
    <source>
        <dbReference type="ARBA" id="ARBA00004651"/>
    </source>
</evidence>
<feature type="transmembrane region" description="Helical" evidence="2">
    <location>
        <begin position="20"/>
        <end position="44"/>
    </location>
</feature>
<feature type="transmembrane region" description="Helical" evidence="2">
    <location>
        <begin position="177"/>
        <end position="196"/>
    </location>
</feature>
<keyword evidence="2" id="KW-1133">Transmembrane helix</keyword>
<dbReference type="Pfam" id="PF07690">
    <property type="entry name" value="MFS_1"/>
    <property type="match status" value="1"/>
</dbReference>
<gene>
    <name evidence="3" type="ORF">E0485_21960</name>
</gene>
<feature type="transmembrane region" description="Helical" evidence="2">
    <location>
        <begin position="256"/>
        <end position="274"/>
    </location>
</feature>
<feature type="transmembrane region" description="Helical" evidence="2">
    <location>
        <begin position="379"/>
        <end position="399"/>
    </location>
</feature>
<sequence length="407" mass="45292">MQLSKADNIQSTKLDGQTWLLLVVNGLFIVANAISGTFLGVYIWKTSNNFLLLGWYTLLSHCLMALTFWTAGKWVKEGNKMMCLRLGILISAVFYTIVLVLNTNSVHYIWLLGIIQGIAAGCFWLAFNVIYFEMTNVANRDRFNGLSGIIGAAAGIIVPWCSGLIISKMTGNQGYRIIFILSLCTFIASVIVSLFLHNRKTEGTYEWTMLSQVLGEADTPWRSVFAALAAQGMRESVFGIMIALLVYIQTGSELRLGNFTMITSLVTFISFYIVGKWLKPKWRRGGMLLGTIGLSLAILALFIGYSYKVLLVFGIGTALFMPLFTIPMTSSVFDLIGSTDASVRNRVEFVVIRELGLNAGRILSILLFLLTFSINQSPLVINCFLLIIGSFPIISWLFMQRQLKSTF</sequence>
<dbReference type="InterPro" id="IPR036259">
    <property type="entry name" value="MFS_trans_sf"/>
</dbReference>
<dbReference type="EMBL" id="SKFG01000036">
    <property type="protein sequence ID" value="TCZ72873.1"/>
    <property type="molecule type" value="Genomic_DNA"/>
</dbReference>
<keyword evidence="2" id="KW-0812">Transmembrane</keyword>
<feature type="transmembrane region" description="Helical" evidence="2">
    <location>
        <begin position="108"/>
        <end position="131"/>
    </location>
</feature>
<feature type="transmembrane region" description="Helical" evidence="2">
    <location>
        <begin position="143"/>
        <end position="165"/>
    </location>
</feature>
<dbReference type="RefSeq" id="WP_132420206.1">
    <property type="nucleotide sequence ID" value="NZ_SKFG01000036.1"/>
</dbReference>
<dbReference type="Gene3D" id="1.20.1250.20">
    <property type="entry name" value="MFS general substrate transporter like domains"/>
    <property type="match status" value="1"/>
</dbReference>